<name>A0A1J5PVY4_9ZZZZ</name>
<dbReference type="AlphaFoldDB" id="A0A1J5PVY4"/>
<dbReference type="EMBL" id="MLJW01003479">
    <property type="protein sequence ID" value="OIQ71967.1"/>
    <property type="molecule type" value="Genomic_DNA"/>
</dbReference>
<accession>A0A1J5PVY4</accession>
<evidence type="ECO:0000313" key="2">
    <source>
        <dbReference type="EMBL" id="OIQ71967.1"/>
    </source>
</evidence>
<organism evidence="2">
    <name type="scientific">mine drainage metagenome</name>
    <dbReference type="NCBI Taxonomy" id="410659"/>
    <lineage>
        <taxon>unclassified sequences</taxon>
        <taxon>metagenomes</taxon>
        <taxon>ecological metagenomes</taxon>
    </lineage>
</organism>
<evidence type="ECO:0000256" key="1">
    <source>
        <dbReference type="SAM" id="MobiDB-lite"/>
    </source>
</evidence>
<feature type="region of interest" description="Disordered" evidence="1">
    <location>
        <begin position="1"/>
        <end position="24"/>
    </location>
</feature>
<comment type="caution">
    <text evidence="2">The sequence shown here is derived from an EMBL/GenBank/DDBJ whole genome shotgun (WGS) entry which is preliminary data.</text>
</comment>
<proteinExistence type="predicted"/>
<feature type="compositionally biased region" description="Low complexity" evidence="1">
    <location>
        <begin position="1"/>
        <end position="13"/>
    </location>
</feature>
<gene>
    <name evidence="2" type="ORF">GALL_464120</name>
</gene>
<sequence length="83" mass="8719">MPPPQQIAAIKPALRGPARSSQPPQIAAEMPKIAMNVSNTCTSTGTLQLQVVLVSASMNPNSPQLAGALVINWLIGFQNTENP</sequence>
<reference evidence="2" key="1">
    <citation type="submission" date="2016-10" db="EMBL/GenBank/DDBJ databases">
        <title>Sequence of Gallionella enrichment culture.</title>
        <authorList>
            <person name="Poehlein A."/>
            <person name="Muehling M."/>
            <person name="Daniel R."/>
        </authorList>
    </citation>
    <scope>NUCLEOTIDE SEQUENCE</scope>
</reference>
<protein>
    <submittedName>
        <fullName evidence="2">Uncharacterized protein</fullName>
    </submittedName>
</protein>